<reference evidence="1" key="1">
    <citation type="submission" date="2023-07" db="EMBL/GenBank/DDBJ databases">
        <authorList>
            <person name="Haufschild T."/>
            <person name="Kallscheuer N."/>
            <person name="Hammer J."/>
            <person name="Kohn T."/>
            <person name="Kabuu M."/>
            <person name="Jogler M."/>
            <person name="Wohfarth N."/>
            <person name="Heuer A."/>
            <person name="Rohde M."/>
            <person name="van Teeseling M.C.F."/>
            <person name="Jogler C."/>
        </authorList>
    </citation>
    <scope>NUCLEOTIDE SEQUENCE</scope>
    <source>
        <strain evidence="1">Strain 138</strain>
        <strain evidence="2">Strain 318</strain>
    </source>
</reference>
<dbReference type="Gene3D" id="3.30.70.1990">
    <property type="match status" value="1"/>
</dbReference>
<evidence type="ECO:0000313" key="3">
    <source>
        <dbReference type="Proteomes" id="UP001229955"/>
    </source>
</evidence>
<dbReference type="InterPro" id="IPR036188">
    <property type="entry name" value="FAD/NAD-bd_sf"/>
</dbReference>
<dbReference type="PANTHER" id="PTHR42923:SF17">
    <property type="entry name" value="AMINE OXIDASE DOMAIN-CONTAINING PROTEIN"/>
    <property type="match status" value="1"/>
</dbReference>
<gene>
    <name evidence="1" type="ORF">Strain138_000619</name>
    <name evidence="2" type="ORF">Strain318_000619</name>
</gene>
<dbReference type="InterPro" id="IPR050464">
    <property type="entry name" value="Zeta_carotene_desat/Oxidored"/>
</dbReference>
<dbReference type="Pfam" id="PF13450">
    <property type="entry name" value="NAD_binding_8"/>
    <property type="match status" value="1"/>
</dbReference>
<dbReference type="EMBL" id="CP130612">
    <property type="protein sequence ID" value="WKW13650.1"/>
    <property type="molecule type" value="Genomic_DNA"/>
</dbReference>
<sequence>MGLDIAVIGGGIAGLSAAWRLSTHHRVTLMERHEVAGMDAHSLDLEHGGGTYRVDVPLRVLYEGYYPTLIAQYHQLGVQLERTNYAGSFSTLGGAAYYRYANWLVAGRSIPLPASPFGGRALRINRELLRFYRVARPALAGLQDSEEPLGSWLDRHRFDRDFAEGFLIPTFAAVCTCSNAAVRAYPARVILDYLTRGLTFGGVRRVVLGTREVVRRLTEPVHAVECGIKVQRIAPAPDGVRVTWEGGEKVFDHVVVATQANQAAAMLDGAYRREKESLERFAYESSEVVVHTDERLAPRDRAHWAPVNLITSDAHDKPMATIWMNRVQPGLADSAPVFQTWNPIVAPRAETVRAHARFERPLVNAASLEGARSVRLLQAQHGRRLWFCGSYLGPGIPLLEAASRTALDVAAAINDDESRTLRLPTPLSRPA</sequence>
<name>A0AA49Q721_9BACT</name>
<dbReference type="RefSeq" id="WP_367887873.1">
    <property type="nucleotide sequence ID" value="NZ_CP130612.1"/>
</dbReference>
<dbReference type="SUPFAM" id="SSF51905">
    <property type="entry name" value="FAD/NAD(P)-binding domain"/>
    <property type="match status" value="1"/>
</dbReference>
<dbReference type="KEGG" id="pspc:Strain318_000619"/>
<keyword evidence="3" id="KW-1185">Reference proteome</keyword>
<proteinExistence type="predicted"/>
<evidence type="ECO:0000313" key="1">
    <source>
        <dbReference type="EMBL" id="WKW13650.1"/>
    </source>
</evidence>
<dbReference type="Gene3D" id="1.10.405.20">
    <property type="match status" value="1"/>
</dbReference>
<dbReference type="Proteomes" id="UP001229955">
    <property type="component" value="Chromosome"/>
</dbReference>
<accession>A0AA49Q721</accession>
<evidence type="ECO:0000313" key="2">
    <source>
        <dbReference type="EMBL" id="WKW16556.1"/>
    </source>
</evidence>
<accession>A0AA49Q962</accession>
<dbReference type="Gene3D" id="3.50.50.60">
    <property type="entry name" value="FAD/NAD(P)-binding domain"/>
    <property type="match status" value="1"/>
</dbReference>
<dbReference type="AlphaFoldDB" id="A0AA49Q721"/>
<protein>
    <submittedName>
        <fullName evidence="1">FAD-dependent oxidoreductase</fullName>
    </submittedName>
</protein>
<dbReference type="EMBL" id="CP130613">
    <property type="protein sequence ID" value="WKW16556.1"/>
    <property type="molecule type" value="Genomic_DNA"/>
</dbReference>
<dbReference type="PANTHER" id="PTHR42923">
    <property type="entry name" value="PROTOPORPHYRINOGEN OXIDASE"/>
    <property type="match status" value="1"/>
</dbReference>
<organism evidence="1">
    <name type="scientific">Pseudogemmatithrix spongiicola</name>
    <dbReference type="NCBI Taxonomy" id="3062599"/>
    <lineage>
        <taxon>Bacteria</taxon>
        <taxon>Pseudomonadati</taxon>
        <taxon>Gemmatimonadota</taxon>
        <taxon>Gemmatimonadia</taxon>
        <taxon>Gemmatimonadales</taxon>
        <taxon>Gemmatimonadaceae</taxon>
        <taxon>Pseudogemmatithrix</taxon>
    </lineage>
</organism>
<dbReference type="GO" id="GO:0016491">
    <property type="term" value="F:oxidoreductase activity"/>
    <property type="evidence" value="ECO:0007669"/>
    <property type="project" value="TreeGrafter"/>
</dbReference>